<dbReference type="GO" id="GO:0000155">
    <property type="term" value="F:phosphorelay sensor kinase activity"/>
    <property type="evidence" value="ECO:0007669"/>
    <property type="project" value="InterPro"/>
</dbReference>
<organism evidence="16 17">
    <name type="scientific">Oceanobacillus limi</name>
    <dbReference type="NCBI Taxonomy" id="930131"/>
    <lineage>
        <taxon>Bacteria</taxon>
        <taxon>Bacillati</taxon>
        <taxon>Bacillota</taxon>
        <taxon>Bacilli</taxon>
        <taxon>Bacillales</taxon>
        <taxon>Bacillaceae</taxon>
        <taxon>Oceanobacillus</taxon>
    </lineage>
</organism>
<dbReference type="Gene3D" id="3.30.565.10">
    <property type="entry name" value="Histidine kinase-like ATPase, C-terminal domain"/>
    <property type="match status" value="1"/>
</dbReference>
<dbReference type="InterPro" id="IPR004358">
    <property type="entry name" value="Sig_transdc_His_kin-like_C"/>
</dbReference>
<dbReference type="InterPro" id="IPR036061">
    <property type="entry name" value="CheW-like_dom_sf"/>
</dbReference>
<dbReference type="SMART" id="SM00387">
    <property type="entry name" value="HATPase_c"/>
    <property type="match status" value="1"/>
</dbReference>
<dbReference type="CDD" id="cd16916">
    <property type="entry name" value="HATPase_CheA-like"/>
    <property type="match status" value="1"/>
</dbReference>
<dbReference type="InterPro" id="IPR036097">
    <property type="entry name" value="HisK_dim/P_sf"/>
</dbReference>
<dbReference type="PROSITE" id="PS50894">
    <property type="entry name" value="HPT"/>
    <property type="match status" value="1"/>
</dbReference>
<dbReference type="EMBL" id="FOHE01000005">
    <property type="protein sequence ID" value="SET07930.1"/>
    <property type="molecule type" value="Genomic_DNA"/>
</dbReference>
<dbReference type="RefSeq" id="WP_090868335.1">
    <property type="nucleotide sequence ID" value="NZ_FOHE01000005.1"/>
</dbReference>
<dbReference type="SUPFAM" id="SSF47226">
    <property type="entry name" value="Histidine-containing phosphotransfer domain, HPT domain"/>
    <property type="match status" value="1"/>
</dbReference>
<protein>
    <recommendedName>
        <fullName evidence="3">Chemotaxis protein CheA</fullName>
        <ecNumber evidence="2">2.7.13.3</ecNumber>
    </recommendedName>
</protein>
<dbReference type="SMART" id="SM00260">
    <property type="entry name" value="CheW"/>
    <property type="match status" value="1"/>
</dbReference>
<dbReference type="InterPro" id="IPR004105">
    <property type="entry name" value="CheA-like_dim"/>
</dbReference>
<dbReference type="GO" id="GO:0005524">
    <property type="term" value="F:ATP binding"/>
    <property type="evidence" value="ECO:0007669"/>
    <property type="project" value="UniProtKB-KW"/>
</dbReference>
<dbReference type="InterPro" id="IPR008207">
    <property type="entry name" value="Sig_transdc_His_kin_Hpt_dom"/>
</dbReference>
<dbReference type="CDD" id="cd00731">
    <property type="entry name" value="CheA_reg"/>
    <property type="match status" value="1"/>
</dbReference>
<feature type="domain" description="HPt" evidence="15">
    <location>
        <begin position="1"/>
        <end position="103"/>
    </location>
</feature>
<dbReference type="GO" id="GO:0005737">
    <property type="term" value="C:cytoplasm"/>
    <property type="evidence" value="ECO:0007669"/>
    <property type="project" value="InterPro"/>
</dbReference>
<dbReference type="Pfam" id="PF02518">
    <property type="entry name" value="HATPase_c"/>
    <property type="match status" value="1"/>
</dbReference>
<gene>
    <name evidence="16" type="ORF">SAMN05216389_10586</name>
</gene>
<comment type="catalytic activity">
    <reaction evidence="1">
        <text>ATP + protein L-histidine = ADP + protein N-phospho-L-histidine.</text>
        <dbReference type="EC" id="2.7.13.3"/>
    </reaction>
</comment>
<dbReference type="PANTHER" id="PTHR43395:SF1">
    <property type="entry name" value="CHEMOTAXIS PROTEIN CHEA"/>
    <property type="match status" value="1"/>
</dbReference>
<evidence type="ECO:0000256" key="4">
    <source>
        <dbReference type="ARBA" id="ARBA00022500"/>
    </source>
</evidence>
<dbReference type="InterPro" id="IPR003594">
    <property type="entry name" value="HATPase_dom"/>
</dbReference>
<dbReference type="Pfam" id="PF07194">
    <property type="entry name" value="P2"/>
    <property type="match status" value="1"/>
</dbReference>
<dbReference type="InterPro" id="IPR037052">
    <property type="entry name" value="CheA-like_P2_sf"/>
</dbReference>
<evidence type="ECO:0000259" key="14">
    <source>
        <dbReference type="PROSITE" id="PS50851"/>
    </source>
</evidence>
<dbReference type="InterPro" id="IPR010808">
    <property type="entry name" value="CheA_P2-bd"/>
</dbReference>
<keyword evidence="8 16" id="KW-0418">Kinase</keyword>
<feature type="region of interest" description="Disordered" evidence="12">
    <location>
        <begin position="124"/>
        <end position="144"/>
    </location>
</feature>
<dbReference type="SMART" id="SM00073">
    <property type="entry name" value="HPT"/>
    <property type="match status" value="1"/>
</dbReference>
<keyword evidence="7" id="KW-0547">Nucleotide-binding</keyword>
<dbReference type="GO" id="GO:0006935">
    <property type="term" value="P:chemotaxis"/>
    <property type="evidence" value="ECO:0007669"/>
    <property type="project" value="UniProtKB-KW"/>
</dbReference>
<sequence length="670" mass="74352">MDTNQYIEVFLDESREHLQAVNDNLLKLEKQPEDLSIVSEIFRSAHTLKGMAATMGFEDVASLTHQMENVLDKIRNEELHVSTDVVDITFAAVEALEEMVASISEGNDGKKDVSDLVSKLEQLENGGSAPVSQESSSTSESQSSIEFELDEYQATVIAQAKEQGFEALHINVRLNDDCILKAARAYMVFEKLEDKGDLIQTVPVVEDIEDGNFEQEFSLLMLTKESKEDLEKLIHSVSEINRVDVSDLKVKDKEQEQPKAQEDEDPNKAKSEVAATKEAPANNQSAPKQSKTIRVNLERIDNLMNLFEEVVIDRSRLEDLGQKLKDQELIETIENMTRVTEDMQGLMLSMRMVPVEQVFNRFPRMVRGITKELGKEIDLEITGADTELDRTVIDEIGDPLVHLIRNSLDHGIESPQKRKEVGKSETGKVSLRAFHSGNHVFIEIEDDGGGINREKVEAKAIENGLLSAEHSEVLSDEEIYQMIFSSGFSTADQISDISGRGVGLDVVRSKIESLGGNIIVESEPGKGSKFSIQLPLTLSILTTLLVNVQQETYAIPLSAIVETMLLEEKQVMFVQGQKVIDFRGKVIPLVSLRDIFNVPTAEDSKEENSIVIVHKGDKMAGLLVDSFIGQKEVVLKSLGNYLRDIFAISGATILGDGEVSLIIDPNALVK</sequence>
<evidence type="ECO:0000259" key="15">
    <source>
        <dbReference type="PROSITE" id="PS50894"/>
    </source>
</evidence>
<dbReference type="SUPFAM" id="SSF50341">
    <property type="entry name" value="CheW-like"/>
    <property type="match status" value="1"/>
</dbReference>
<feature type="domain" description="Histidine kinase" evidence="13">
    <location>
        <begin position="288"/>
        <end position="538"/>
    </location>
</feature>
<dbReference type="PROSITE" id="PS50109">
    <property type="entry name" value="HIS_KIN"/>
    <property type="match status" value="1"/>
</dbReference>
<evidence type="ECO:0000256" key="11">
    <source>
        <dbReference type="PROSITE-ProRule" id="PRU00110"/>
    </source>
</evidence>
<dbReference type="FunFam" id="3.30.565.10:FF:000016">
    <property type="entry name" value="Chemotaxis protein CheA, putative"/>
    <property type="match status" value="1"/>
</dbReference>
<dbReference type="PROSITE" id="PS50851">
    <property type="entry name" value="CHEW"/>
    <property type="match status" value="1"/>
</dbReference>
<feature type="compositionally biased region" description="Low complexity" evidence="12">
    <location>
        <begin position="132"/>
        <end position="144"/>
    </location>
</feature>
<dbReference type="CDD" id="cd00088">
    <property type="entry name" value="HPT"/>
    <property type="match status" value="1"/>
</dbReference>
<evidence type="ECO:0000259" key="13">
    <source>
        <dbReference type="PROSITE" id="PS50109"/>
    </source>
</evidence>
<feature type="region of interest" description="Disordered" evidence="12">
    <location>
        <begin position="248"/>
        <end position="290"/>
    </location>
</feature>
<evidence type="ECO:0000256" key="12">
    <source>
        <dbReference type="SAM" id="MobiDB-lite"/>
    </source>
</evidence>
<reference evidence="16 17" key="1">
    <citation type="submission" date="2016-10" db="EMBL/GenBank/DDBJ databases">
        <authorList>
            <person name="de Groot N.N."/>
        </authorList>
    </citation>
    <scope>NUCLEOTIDE SEQUENCE [LARGE SCALE GENOMIC DNA]</scope>
    <source>
        <strain evidence="16 17">IBRC-M 10780</strain>
    </source>
</reference>
<dbReference type="InterPro" id="IPR002545">
    <property type="entry name" value="CheW-lke_dom"/>
</dbReference>
<feature type="compositionally biased region" description="Polar residues" evidence="12">
    <location>
        <begin position="281"/>
        <end position="290"/>
    </location>
</feature>
<dbReference type="Proteomes" id="UP000198618">
    <property type="component" value="Unassembled WGS sequence"/>
</dbReference>
<dbReference type="Gene3D" id="3.30.70.1110">
    <property type="entry name" value="Histidine kinase CheA-like, P2 response regulator-binding domain"/>
    <property type="match status" value="1"/>
</dbReference>
<evidence type="ECO:0000313" key="16">
    <source>
        <dbReference type="EMBL" id="SET07930.1"/>
    </source>
</evidence>
<dbReference type="Gene3D" id="1.20.120.160">
    <property type="entry name" value="HPT domain"/>
    <property type="match status" value="1"/>
</dbReference>
<dbReference type="InterPro" id="IPR051315">
    <property type="entry name" value="Bact_Chemotaxis_CheA"/>
</dbReference>
<dbReference type="STRING" id="930131.SAMN05216389_10586"/>
<dbReference type="SUPFAM" id="SSF55052">
    <property type="entry name" value="CheY-binding domain of CheA"/>
    <property type="match status" value="1"/>
</dbReference>
<evidence type="ECO:0000256" key="7">
    <source>
        <dbReference type="ARBA" id="ARBA00022741"/>
    </source>
</evidence>
<evidence type="ECO:0000256" key="6">
    <source>
        <dbReference type="ARBA" id="ARBA00022679"/>
    </source>
</evidence>
<evidence type="ECO:0000256" key="10">
    <source>
        <dbReference type="ARBA" id="ARBA00023012"/>
    </source>
</evidence>
<dbReference type="PANTHER" id="PTHR43395">
    <property type="entry name" value="SENSOR HISTIDINE KINASE CHEA"/>
    <property type="match status" value="1"/>
</dbReference>
<keyword evidence="6" id="KW-0808">Transferase</keyword>
<dbReference type="SMART" id="SM01231">
    <property type="entry name" value="H-kinase_dim"/>
    <property type="match status" value="1"/>
</dbReference>
<evidence type="ECO:0000256" key="8">
    <source>
        <dbReference type="ARBA" id="ARBA00022777"/>
    </source>
</evidence>
<evidence type="ECO:0000256" key="1">
    <source>
        <dbReference type="ARBA" id="ARBA00000085"/>
    </source>
</evidence>
<dbReference type="AlphaFoldDB" id="A0A1I0BNT8"/>
<dbReference type="Pfam" id="PF02895">
    <property type="entry name" value="H-kinase_dim"/>
    <property type="match status" value="1"/>
</dbReference>
<dbReference type="EC" id="2.7.13.3" evidence="2"/>
<name>A0A1I0BNT8_9BACI</name>
<dbReference type="Pfam" id="PF01584">
    <property type="entry name" value="CheW"/>
    <property type="match status" value="1"/>
</dbReference>
<keyword evidence="17" id="KW-1185">Reference proteome</keyword>
<feature type="modified residue" description="Phosphohistidine" evidence="11">
    <location>
        <position position="46"/>
    </location>
</feature>
<feature type="domain" description="CheW-like" evidence="14">
    <location>
        <begin position="540"/>
        <end position="670"/>
    </location>
</feature>
<dbReference type="Gene3D" id="1.10.287.560">
    <property type="entry name" value="Histidine kinase CheA-like, homodimeric domain"/>
    <property type="match status" value="1"/>
</dbReference>
<proteinExistence type="predicted"/>
<dbReference type="SUPFAM" id="SSF55874">
    <property type="entry name" value="ATPase domain of HSP90 chaperone/DNA topoisomerase II/histidine kinase"/>
    <property type="match status" value="1"/>
</dbReference>
<feature type="compositionally biased region" description="Basic and acidic residues" evidence="12">
    <location>
        <begin position="248"/>
        <end position="271"/>
    </location>
</feature>
<evidence type="ECO:0000256" key="3">
    <source>
        <dbReference type="ARBA" id="ARBA00021495"/>
    </source>
</evidence>
<evidence type="ECO:0000256" key="2">
    <source>
        <dbReference type="ARBA" id="ARBA00012438"/>
    </source>
</evidence>
<evidence type="ECO:0000313" key="17">
    <source>
        <dbReference type="Proteomes" id="UP000198618"/>
    </source>
</evidence>
<accession>A0A1I0BNT8</accession>
<dbReference type="SUPFAM" id="SSF47384">
    <property type="entry name" value="Homodimeric domain of signal transducing histidine kinase"/>
    <property type="match status" value="1"/>
</dbReference>
<evidence type="ECO:0000256" key="5">
    <source>
        <dbReference type="ARBA" id="ARBA00022553"/>
    </source>
</evidence>
<dbReference type="Gene3D" id="2.30.30.40">
    <property type="entry name" value="SH3 Domains"/>
    <property type="match status" value="1"/>
</dbReference>
<dbReference type="Pfam" id="PF01627">
    <property type="entry name" value="Hpt"/>
    <property type="match status" value="1"/>
</dbReference>
<dbReference type="InterPro" id="IPR035891">
    <property type="entry name" value="CheY-binding_CheA"/>
</dbReference>
<dbReference type="PRINTS" id="PR00344">
    <property type="entry name" value="BCTRLSENSOR"/>
</dbReference>
<evidence type="ECO:0000256" key="9">
    <source>
        <dbReference type="ARBA" id="ARBA00022840"/>
    </source>
</evidence>
<dbReference type="InterPro" id="IPR036890">
    <property type="entry name" value="HATPase_C_sf"/>
</dbReference>
<dbReference type="InterPro" id="IPR005467">
    <property type="entry name" value="His_kinase_dom"/>
</dbReference>
<dbReference type="OrthoDB" id="9803176at2"/>
<keyword evidence="9" id="KW-0067">ATP-binding</keyword>
<keyword evidence="4" id="KW-0145">Chemotaxis</keyword>
<keyword evidence="5 11" id="KW-0597">Phosphoprotein</keyword>
<keyword evidence="10" id="KW-0902">Two-component regulatory system</keyword>
<dbReference type="InterPro" id="IPR037006">
    <property type="entry name" value="CheA-like_homodim_sf"/>
</dbReference>
<dbReference type="InterPro" id="IPR036641">
    <property type="entry name" value="HPT_dom_sf"/>
</dbReference>